<evidence type="ECO:0000256" key="4">
    <source>
        <dbReference type="ARBA" id="ARBA00007573"/>
    </source>
</evidence>
<evidence type="ECO:0000256" key="1">
    <source>
        <dbReference type="ARBA" id="ARBA00004123"/>
    </source>
</evidence>
<evidence type="ECO:0000256" key="2">
    <source>
        <dbReference type="ARBA" id="ARBA00004496"/>
    </source>
</evidence>
<evidence type="ECO:0000256" key="6">
    <source>
        <dbReference type="ARBA" id="ARBA00022490"/>
    </source>
</evidence>
<comment type="subcellular location">
    <subcellularLocation>
        <location evidence="2">Cytoplasm</location>
    </subcellularLocation>
    <subcellularLocation>
        <location evidence="1">Nucleus</location>
    </subcellularLocation>
</comment>
<dbReference type="Proteomes" id="UP001300502">
    <property type="component" value="Unassembled WGS sequence"/>
</dbReference>
<dbReference type="AlphaFoldDB" id="A0AAV9INH8"/>
<reference evidence="10 11" key="1">
    <citation type="submission" date="2022-07" db="EMBL/GenBank/DDBJ databases">
        <title>Genome-wide signatures of adaptation to extreme environments.</title>
        <authorList>
            <person name="Cho C.H."/>
            <person name="Yoon H.S."/>
        </authorList>
    </citation>
    <scope>NUCLEOTIDE SEQUENCE [LARGE SCALE GENOMIC DNA]</scope>
    <source>
        <strain evidence="10 11">108.79 E11</strain>
    </source>
</reference>
<comment type="caution">
    <text evidence="10">The sequence shown here is derived from an EMBL/GenBank/DDBJ whole genome shotgun (WGS) entry which is preliminary data.</text>
</comment>
<evidence type="ECO:0000256" key="9">
    <source>
        <dbReference type="SAM" id="MobiDB-lite"/>
    </source>
</evidence>
<comment type="pathway">
    <text evidence="3">tRNA modification; 5-methoxycarbonylmethyl-2-thiouridine-tRNA biosynthesis.</text>
</comment>
<keyword evidence="7" id="KW-0819">tRNA processing</keyword>
<dbReference type="Gene3D" id="3.40.50.300">
    <property type="entry name" value="P-loop containing nucleotide triphosphate hydrolases"/>
    <property type="match status" value="1"/>
</dbReference>
<dbReference type="GO" id="GO:0002098">
    <property type="term" value="P:tRNA wobble uridine modification"/>
    <property type="evidence" value="ECO:0007669"/>
    <property type="project" value="InterPro"/>
</dbReference>
<feature type="region of interest" description="Disordered" evidence="9">
    <location>
        <begin position="338"/>
        <end position="360"/>
    </location>
</feature>
<dbReference type="CDD" id="cd19494">
    <property type="entry name" value="Elp4"/>
    <property type="match status" value="1"/>
</dbReference>
<dbReference type="Pfam" id="PF05625">
    <property type="entry name" value="PAXNEB"/>
    <property type="match status" value="1"/>
</dbReference>
<accession>A0AAV9INH8</accession>
<keyword evidence="6" id="KW-0963">Cytoplasm</keyword>
<dbReference type="GO" id="GO:0008023">
    <property type="term" value="C:transcription elongation factor complex"/>
    <property type="evidence" value="ECO:0007669"/>
    <property type="project" value="TreeGrafter"/>
</dbReference>
<evidence type="ECO:0000313" key="11">
    <source>
        <dbReference type="Proteomes" id="UP001300502"/>
    </source>
</evidence>
<organism evidence="10 11">
    <name type="scientific">Galdieria yellowstonensis</name>
    <dbReference type="NCBI Taxonomy" id="3028027"/>
    <lineage>
        <taxon>Eukaryota</taxon>
        <taxon>Rhodophyta</taxon>
        <taxon>Bangiophyceae</taxon>
        <taxon>Galdieriales</taxon>
        <taxon>Galdieriaceae</taxon>
        <taxon>Galdieria</taxon>
    </lineage>
</organism>
<dbReference type="PANTHER" id="PTHR12896:SF1">
    <property type="entry name" value="ELONGATOR COMPLEX PROTEIN 4"/>
    <property type="match status" value="1"/>
</dbReference>
<dbReference type="InterPro" id="IPR027417">
    <property type="entry name" value="P-loop_NTPase"/>
</dbReference>
<dbReference type="GO" id="GO:0005737">
    <property type="term" value="C:cytoplasm"/>
    <property type="evidence" value="ECO:0007669"/>
    <property type="project" value="UniProtKB-SubCell"/>
</dbReference>
<evidence type="ECO:0000256" key="7">
    <source>
        <dbReference type="ARBA" id="ARBA00022694"/>
    </source>
</evidence>
<dbReference type="EMBL" id="JANCYU010000073">
    <property type="protein sequence ID" value="KAK4528975.1"/>
    <property type="molecule type" value="Genomic_DNA"/>
</dbReference>
<feature type="compositionally biased region" description="Basic and acidic residues" evidence="9">
    <location>
        <begin position="347"/>
        <end position="360"/>
    </location>
</feature>
<keyword evidence="11" id="KW-1185">Reference proteome</keyword>
<name>A0AAV9INH8_9RHOD</name>
<dbReference type="InterPro" id="IPR008728">
    <property type="entry name" value="Elongator_complex_protein_4"/>
</dbReference>
<gene>
    <name evidence="10" type="ORF">GAYE_SCF68G6924</name>
</gene>
<proteinExistence type="inferred from homology"/>
<evidence type="ECO:0000256" key="8">
    <source>
        <dbReference type="ARBA" id="ARBA00023242"/>
    </source>
</evidence>
<keyword evidence="8" id="KW-0539">Nucleus</keyword>
<evidence type="ECO:0000256" key="3">
    <source>
        <dbReference type="ARBA" id="ARBA00005043"/>
    </source>
</evidence>
<dbReference type="PANTHER" id="PTHR12896">
    <property type="entry name" value="PAX6 NEIGHBOR PROTEIN PAXNEB"/>
    <property type="match status" value="1"/>
</dbReference>
<sequence length="360" mass="40619">MSSSLVSNNRSHHENTFIRLGSSSPVTQLQIKKSGIRPSFYNKWPQTSCGFPELDKALGGGIPIGSLFILLEDEPTTIYQSILDVFMAQGIAHRHTVGLACSDKDPTQVLRNIPKRRTGTRTTAKETTTETFTNLKIAWRYAQSSKGQIQEATTPDIVSGPAYSHSFDLTEPEDAKQLEKALISCFGDDCWSYDSMLDHMKQHILHSEERGFMSRLIIRSFASSFWEEATYEQLVQFLLLFRRIIRKSTQGCVAMISVSKLSLQKFPSLQAALFHLGDVVLELDSCQGRGTRELGLGNFHAVASIRKLPRIGSFNTFRPLCSTFVLKRKRRSIEWQVAHSSPEEDNEHTRSFETGKSFDF</sequence>
<dbReference type="GO" id="GO:0033588">
    <property type="term" value="C:elongator holoenzyme complex"/>
    <property type="evidence" value="ECO:0007669"/>
    <property type="project" value="InterPro"/>
</dbReference>
<evidence type="ECO:0000256" key="5">
    <source>
        <dbReference type="ARBA" id="ARBA00020265"/>
    </source>
</evidence>
<protein>
    <recommendedName>
        <fullName evidence="5">Elongator complex protein 4</fullName>
    </recommendedName>
</protein>
<evidence type="ECO:0000313" key="10">
    <source>
        <dbReference type="EMBL" id="KAK4528975.1"/>
    </source>
</evidence>
<comment type="similarity">
    <text evidence="4">Belongs to the ELP4 family.</text>
</comment>